<comment type="similarity">
    <text evidence="2 9">Belongs to the GSP I family.</text>
</comment>
<keyword evidence="5 9" id="KW-0997">Cell inner membrane</keyword>
<gene>
    <name evidence="11" type="primary">gspI</name>
    <name evidence="11" type="ORF">F7R26_039025</name>
</gene>
<dbReference type="PANTHER" id="PTHR38779">
    <property type="entry name" value="TYPE II SECRETION SYSTEM PROTEIN I-RELATED"/>
    <property type="match status" value="1"/>
</dbReference>
<feature type="transmembrane region" description="Helical" evidence="9">
    <location>
        <begin position="12"/>
        <end position="40"/>
    </location>
</feature>
<dbReference type="InterPro" id="IPR003413">
    <property type="entry name" value="T2SS_GspI_C"/>
</dbReference>
<dbReference type="Pfam" id="PF07963">
    <property type="entry name" value="N_methyl"/>
    <property type="match status" value="1"/>
</dbReference>
<dbReference type="SUPFAM" id="SSF54523">
    <property type="entry name" value="Pili subunits"/>
    <property type="match status" value="1"/>
</dbReference>
<dbReference type="Proteomes" id="UP000397656">
    <property type="component" value="Plasmid pRK1-2"/>
</dbReference>
<sequence>MPAKPRPSSPGGFTLIEVLVALTIVAVALGACLRVAGLLADSSDSLRARSVAEWSAANRLAELRLARRWPEPGTRRFACDQGRVALRCEESVSPTADPLIRLVVISVYRNSDSNDAGTRLAQLATVMTDGSRSDR</sequence>
<keyword evidence="11" id="KW-0614">Plasmid</keyword>
<evidence type="ECO:0000256" key="5">
    <source>
        <dbReference type="ARBA" id="ARBA00022519"/>
    </source>
</evidence>
<dbReference type="GO" id="GO:0015627">
    <property type="term" value="C:type II protein secretion system complex"/>
    <property type="evidence" value="ECO:0007669"/>
    <property type="project" value="UniProtKB-UniRule"/>
</dbReference>
<evidence type="ECO:0000256" key="4">
    <source>
        <dbReference type="ARBA" id="ARBA00022481"/>
    </source>
</evidence>
<dbReference type="AlphaFoldDB" id="A0A643FYZ7"/>
<dbReference type="GO" id="GO:0005886">
    <property type="term" value="C:plasma membrane"/>
    <property type="evidence" value="ECO:0007669"/>
    <property type="project" value="UniProtKB-SubCell"/>
</dbReference>
<dbReference type="PANTHER" id="PTHR38779:SF2">
    <property type="entry name" value="TYPE II SECRETION SYSTEM PROTEIN I-RELATED"/>
    <property type="match status" value="1"/>
</dbReference>
<evidence type="ECO:0000256" key="2">
    <source>
        <dbReference type="ARBA" id="ARBA00008358"/>
    </source>
</evidence>
<comment type="subunit">
    <text evidence="9">Type II secretion is composed of four main components: the outer membrane complex, the inner membrane complex, the cytoplasmic secretion ATPase and the periplasm-spanning pseudopilus.</text>
</comment>
<feature type="domain" description="Type II secretion system protein GspI C-terminal" evidence="10">
    <location>
        <begin position="46"/>
        <end position="127"/>
    </location>
</feature>
<dbReference type="GO" id="GO:0015628">
    <property type="term" value="P:protein secretion by the type II secretion system"/>
    <property type="evidence" value="ECO:0007669"/>
    <property type="project" value="UniProtKB-UniRule"/>
</dbReference>
<dbReference type="InterPro" id="IPR045584">
    <property type="entry name" value="Pilin-like"/>
</dbReference>
<dbReference type="InterPro" id="IPR010052">
    <property type="entry name" value="T2SS_protein-GspI"/>
</dbReference>
<protein>
    <recommendedName>
        <fullName evidence="9">Type II secretion system protein I</fullName>
        <shortName evidence="9">T2SS minor pseudopilin I</shortName>
    </recommendedName>
</protein>
<name>A0A643FYZ7_9BURK</name>
<keyword evidence="4 9" id="KW-0488">Methylation</keyword>
<keyword evidence="3" id="KW-1003">Cell membrane</keyword>
<dbReference type="GeneID" id="98406965"/>
<dbReference type="PROSITE" id="PS00409">
    <property type="entry name" value="PROKAR_NTER_METHYL"/>
    <property type="match status" value="1"/>
</dbReference>
<proteinExistence type="inferred from homology"/>
<keyword evidence="6 9" id="KW-0812">Transmembrane</keyword>
<dbReference type="Pfam" id="PF02501">
    <property type="entry name" value="T2SSI"/>
    <property type="match status" value="1"/>
</dbReference>
<reference evidence="11 12" key="1">
    <citation type="submission" date="2020-10" db="EMBL/GenBank/DDBJ databases">
        <title>Complete genome sequence of Cupriavidus basilensis CCUG 49340T.</title>
        <authorList>
            <person name="Salva-Serra F."/>
            <person name="Donoso R.A."/>
            <person name="Cho K.H."/>
            <person name="Yoo J.A."/>
            <person name="Lee K."/>
            <person name="Yoon S.-H."/>
            <person name="Perez-Pantoja D."/>
            <person name="Moore E.R.B."/>
        </authorList>
    </citation>
    <scope>NUCLEOTIDE SEQUENCE [LARGE SCALE GENOMIC DNA]</scope>
    <source>
        <strain evidence="12">CCUG 49340</strain>
        <plasmid evidence="11 12">pRK1-2</plasmid>
    </source>
</reference>
<keyword evidence="7 9" id="KW-1133">Transmembrane helix</keyword>
<accession>A0A643FYZ7</accession>
<evidence type="ECO:0000256" key="6">
    <source>
        <dbReference type="ARBA" id="ARBA00022692"/>
    </source>
</evidence>
<comment type="PTM">
    <text evidence="9">Cleaved by prepilin peptidase.</text>
</comment>
<evidence type="ECO:0000256" key="1">
    <source>
        <dbReference type="ARBA" id="ARBA00004377"/>
    </source>
</evidence>
<dbReference type="InterPro" id="IPR012902">
    <property type="entry name" value="N_methyl_site"/>
</dbReference>
<dbReference type="Gene3D" id="3.30.1300.30">
    <property type="entry name" value="GSPII I/J protein-like"/>
    <property type="match status" value="1"/>
</dbReference>
<evidence type="ECO:0000256" key="9">
    <source>
        <dbReference type="RuleBase" id="RU368030"/>
    </source>
</evidence>
<evidence type="ECO:0000313" key="11">
    <source>
        <dbReference type="EMBL" id="QOT81990.1"/>
    </source>
</evidence>
<geneLocation type="plasmid" evidence="11 12">
    <name>pRK1-2</name>
</geneLocation>
<evidence type="ECO:0000313" key="12">
    <source>
        <dbReference type="Proteomes" id="UP000397656"/>
    </source>
</evidence>
<comment type="subcellular location">
    <subcellularLocation>
        <location evidence="1 9">Cell inner membrane</location>
        <topology evidence="1 9">Single-pass membrane protein</topology>
    </subcellularLocation>
</comment>
<evidence type="ECO:0000259" key="10">
    <source>
        <dbReference type="Pfam" id="PF02501"/>
    </source>
</evidence>
<dbReference type="EMBL" id="CP062806">
    <property type="protein sequence ID" value="QOT81990.1"/>
    <property type="molecule type" value="Genomic_DNA"/>
</dbReference>
<dbReference type="PROSITE" id="PS51257">
    <property type="entry name" value="PROKAR_LIPOPROTEIN"/>
    <property type="match status" value="1"/>
</dbReference>
<evidence type="ECO:0000256" key="7">
    <source>
        <dbReference type="ARBA" id="ARBA00022989"/>
    </source>
</evidence>
<dbReference type="RefSeq" id="WP_150984855.1">
    <property type="nucleotide sequence ID" value="NZ_CP062806.1"/>
</dbReference>
<organism evidence="11 12">
    <name type="scientific">Cupriavidus basilensis</name>
    <dbReference type="NCBI Taxonomy" id="68895"/>
    <lineage>
        <taxon>Bacteria</taxon>
        <taxon>Pseudomonadati</taxon>
        <taxon>Pseudomonadota</taxon>
        <taxon>Betaproteobacteria</taxon>
        <taxon>Burkholderiales</taxon>
        <taxon>Burkholderiaceae</taxon>
        <taxon>Cupriavidus</taxon>
    </lineage>
</organism>
<dbReference type="NCBIfam" id="TIGR01707">
    <property type="entry name" value="gspI"/>
    <property type="match status" value="1"/>
</dbReference>
<dbReference type="NCBIfam" id="TIGR02532">
    <property type="entry name" value="IV_pilin_GFxxxE"/>
    <property type="match status" value="1"/>
</dbReference>
<keyword evidence="8 9" id="KW-0472">Membrane</keyword>
<evidence type="ECO:0000256" key="8">
    <source>
        <dbReference type="ARBA" id="ARBA00023136"/>
    </source>
</evidence>
<comment type="function">
    <text evidence="9">Component of the type II secretion system required for the energy-dependent secretion of extracellular factors such as proteases and toxins from the periplasm.</text>
</comment>
<evidence type="ECO:0000256" key="3">
    <source>
        <dbReference type="ARBA" id="ARBA00022475"/>
    </source>
</evidence>